<keyword evidence="3" id="KW-1185">Reference proteome</keyword>
<feature type="coiled-coil region" evidence="1">
    <location>
        <begin position="72"/>
        <end position="99"/>
    </location>
</feature>
<sequence length="103" mass="12225">MIFFYYNYIKIQPLKLSMILTGEKLLSEIAFIYPATKELLSLALTYFDLEKNKLRNLAWSKTINQSQINPDNQCLIQEIKSIRTEINEIKQELQKLKKNNKKK</sequence>
<name>A0A167RKN6_9VIRU</name>
<evidence type="ECO:0000313" key="2">
    <source>
        <dbReference type="EMBL" id="ANB50798.1"/>
    </source>
</evidence>
<organism evidence="2 3">
    <name type="scientific">Powai lake megavirus</name>
    <dbReference type="NCBI Taxonomy" id="1842663"/>
    <lineage>
        <taxon>Viruses</taxon>
        <taxon>Varidnaviria</taxon>
        <taxon>Bamfordvirae</taxon>
        <taxon>Nucleocytoviricota</taxon>
        <taxon>Megaviricetes</taxon>
        <taxon>Imitervirales</taxon>
        <taxon>Mimiviridae</taxon>
        <taxon>Megamimivirinae</taxon>
        <taxon>Megavirus</taxon>
        <taxon>Megavirus powaiense</taxon>
    </lineage>
</organism>
<evidence type="ECO:0000256" key="1">
    <source>
        <dbReference type="SAM" id="Coils"/>
    </source>
</evidence>
<dbReference type="GeneID" id="80513160"/>
<dbReference type="Proteomes" id="UP000241365">
    <property type="component" value="Segment"/>
</dbReference>
<proteinExistence type="predicted"/>
<keyword evidence="1" id="KW-0175">Coiled coil</keyword>
<dbReference type="EMBL" id="KU877344">
    <property type="protein sequence ID" value="ANB50798.1"/>
    <property type="molecule type" value="Genomic_DNA"/>
</dbReference>
<dbReference type="RefSeq" id="YP_010776549.1">
    <property type="nucleotide sequence ID" value="NC_075034.1"/>
</dbReference>
<dbReference type="KEGG" id="vg:80513160"/>
<accession>A0A167RKN6</accession>
<protein>
    <submittedName>
        <fullName evidence="2">Uncharacterized protein</fullName>
    </submittedName>
</protein>
<reference evidence="2 3" key="1">
    <citation type="journal article" date="2016" name="Genome Announc.">
        <title>Complete Genome Sequence of a New Megavirus Family Member Isolated from an Inland Water Lake for the First Time in India.</title>
        <authorList>
            <person name="Chatterjee A."/>
            <person name="Ali F."/>
            <person name="Bange D."/>
            <person name="Kondabagil K."/>
        </authorList>
    </citation>
    <scope>NUCLEOTIDE SEQUENCE [LARGE SCALE GENOMIC DNA]</scope>
    <source>
        <strain evidence="2">1</strain>
    </source>
</reference>
<evidence type="ECO:0000313" key="3">
    <source>
        <dbReference type="Proteomes" id="UP000241365"/>
    </source>
</evidence>